<evidence type="ECO:0000313" key="3">
    <source>
        <dbReference type="Proteomes" id="UP000215590"/>
    </source>
</evidence>
<dbReference type="SUPFAM" id="SSF53067">
    <property type="entry name" value="Actin-like ATPase domain"/>
    <property type="match status" value="2"/>
</dbReference>
<dbReference type="Proteomes" id="UP000215590">
    <property type="component" value="Unassembled WGS sequence"/>
</dbReference>
<dbReference type="InterPro" id="IPR052519">
    <property type="entry name" value="Euk-type_GlcNAc_Kinase"/>
</dbReference>
<organism evidence="2 3">
    <name type="scientific">Brucella thiophenivorans</name>
    <dbReference type="NCBI Taxonomy" id="571255"/>
    <lineage>
        <taxon>Bacteria</taxon>
        <taxon>Pseudomonadati</taxon>
        <taxon>Pseudomonadota</taxon>
        <taxon>Alphaproteobacteria</taxon>
        <taxon>Hyphomicrobiales</taxon>
        <taxon>Brucellaceae</taxon>
        <taxon>Brucella/Ochrobactrum group</taxon>
        <taxon>Brucella</taxon>
    </lineage>
</organism>
<sequence>MTNMTMKYHFGIDGGGSGCRAILADESGKVLGGAISGPANIGADTENAILHIYEAAERALKSAGLTSSIYVATNAVLGLAGANSLASHATLYKRLPFAESRIVSDTLTALQGAMGDGDAAIVILGTGSAFVRRSGDAVQIIGGRGFMLSDHAGGARLGRDLLEQTLLAVDRFAEQSGLSNALMERFDDDPRNITAFSRTANAADYAAFAPMIFDFHKRNDPLALRILTEACDMIRKGLEKIGIGELKRFSVTGGLAASYRALPFFPYREFYTEPCGDSLQGALALAMKGSHG</sequence>
<evidence type="ECO:0000313" key="2">
    <source>
        <dbReference type="EMBL" id="OYR15938.1"/>
    </source>
</evidence>
<feature type="domain" description="ATPase BadF/BadG/BcrA/BcrD type" evidence="1">
    <location>
        <begin position="11"/>
        <end position="260"/>
    </location>
</feature>
<name>A0A256FME6_9HYPH</name>
<comment type="caution">
    <text evidence="2">The sequence shown here is derived from an EMBL/GenBank/DDBJ whole genome shotgun (WGS) entry which is preliminary data.</text>
</comment>
<evidence type="ECO:0000259" key="1">
    <source>
        <dbReference type="Pfam" id="PF01869"/>
    </source>
</evidence>
<dbReference type="PANTHER" id="PTHR43190:SF3">
    <property type="entry name" value="N-ACETYL-D-GLUCOSAMINE KINASE"/>
    <property type="match status" value="1"/>
</dbReference>
<protein>
    <submittedName>
        <fullName evidence="2">BadF/BadG/BcrA/BcrD ATPase family protein</fullName>
    </submittedName>
</protein>
<dbReference type="Pfam" id="PF01869">
    <property type="entry name" value="BcrAD_BadFG"/>
    <property type="match status" value="1"/>
</dbReference>
<dbReference type="OrthoDB" id="63487at2"/>
<keyword evidence="3" id="KW-1185">Reference proteome</keyword>
<dbReference type="InterPro" id="IPR043129">
    <property type="entry name" value="ATPase_NBD"/>
</dbReference>
<gene>
    <name evidence="2" type="ORF">CEV31_2745</name>
</gene>
<dbReference type="AlphaFoldDB" id="A0A256FME6"/>
<dbReference type="Gene3D" id="3.30.420.40">
    <property type="match status" value="2"/>
</dbReference>
<dbReference type="CDD" id="cd24082">
    <property type="entry name" value="ASKHA_NBD_GspK-like"/>
    <property type="match status" value="1"/>
</dbReference>
<dbReference type="EMBL" id="NNRJ01000049">
    <property type="protein sequence ID" value="OYR15938.1"/>
    <property type="molecule type" value="Genomic_DNA"/>
</dbReference>
<accession>A0A256FME6</accession>
<dbReference type="InterPro" id="IPR002731">
    <property type="entry name" value="ATPase_BadF"/>
</dbReference>
<reference evidence="2 3" key="1">
    <citation type="submission" date="2017-07" db="EMBL/GenBank/DDBJ databases">
        <title>Phylogenetic study on the rhizospheric bacterium Ochrobactrum sp. A44.</title>
        <authorList>
            <person name="Krzyzanowska D.M."/>
            <person name="Ossowicki A."/>
            <person name="Rajewska M."/>
            <person name="Maciag T."/>
            <person name="Kaczynski Z."/>
            <person name="Czerwicka M."/>
            <person name="Jafra S."/>
        </authorList>
    </citation>
    <scope>NUCLEOTIDE SEQUENCE [LARGE SCALE GENOMIC DNA]</scope>
    <source>
        <strain evidence="2 3">DSM 7216</strain>
    </source>
</reference>
<dbReference type="RefSeq" id="WP_094507665.1">
    <property type="nucleotide sequence ID" value="NZ_JBHEEK010000014.1"/>
</dbReference>
<dbReference type="PANTHER" id="PTHR43190">
    <property type="entry name" value="N-ACETYL-D-GLUCOSAMINE KINASE"/>
    <property type="match status" value="1"/>
</dbReference>
<proteinExistence type="predicted"/>